<feature type="non-terminal residue" evidence="1">
    <location>
        <position position="266"/>
    </location>
</feature>
<dbReference type="Gene3D" id="3.40.710.10">
    <property type="entry name" value="DD-peptidase/beta-lactamase superfamily"/>
    <property type="match status" value="1"/>
</dbReference>
<accession>A0A382Y3D0</accession>
<dbReference type="EMBL" id="UINC01172462">
    <property type="protein sequence ID" value="SVD77549.1"/>
    <property type="molecule type" value="Genomic_DNA"/>
</dbReference>
<name>A0A382Y3D0_9ZZZZ</name>
<reference evidence="1" key="1">
    <citation type="submission" date="2018-05" db="EMBL/GenBank/DDBJ databases">
        <authorList>
            <person name="Lanie J.A."/>
            <person name="Ng W.-L."/>
            <person name="Kazmierczak K.M."/>
            <person name="Andrzejewski T.M."/>
            <person name="Davidsen T.M."/>
            <person name="Wayne K.J."/>
            <person name="Tettelin H."/>
            <person name="Glass J.I."/>
            <person name="Rusch D."/>
            <person name="Podicherti R."/>
            <person name="Tsui H.-C.T."/>
            <person name="Winkler M.E."/>
        </authorList>
    </citation>
    <scope>NUCLEOTIDE SEQUENCE</scope>
</reference>
<protein>
    <submittedName>
        <fullName evidence="1">Uncharacterized protein</fullName>
    </submittedName>
</protein>
<dbReference type="SUPFAM" id="SSF56601">
    <property type="entry name" value="beta-lactamase/transpeptidase-like"/>
    <property type="match status" value="1"/>
</dbReference>
<feature type="non-terminal residue" evidence="1">
    <location>
        <position position="1"/>
    </location>
</feature>
<evidence type="ECO:0000313" key="1">
    <source>
        <dbReference type="EMBL" id="SVD77549.1"/>
    </source>
</evidence>
<sequence>PWPDTANIDTLNMSEAELERYLYTQSVHGGRSGVIIGPGKAWSEQTDEGYSRASFPFTLVAWPNSNSRNGIATFLYDNNSVSSLRMQIVQEATPWSMLDMWGQSPMTYRPHNIKDRAILGARFAIELARELPMKTWAELNESRPVLASQVTNIQHQQGHNEGISVAGLVVDDVIYAHPCRARYGDFPYCRQMRHGVYSITKTMGAGLAMLRLAHKYGPDVFDLHISDYLDIQADHDGWESVTFGHALSMATGVGYRARSGSDEGFN</sequence>
<proteinExistence type="predicted"/>
<gene>
    <name evidence="1" type="ORF">METZ01_LOCUS430403</name>
</gene>
<organism evidence="1">
    <name type="scientific">marine metagenome</name>
    <dbReference type="NCBI Taxonomy" id="408172"/>
    <lineage>
        <taxon>unclassified sequences</taxon>
        <taxon>metagenomes</taxon>
        <taxon>ecological metagenomes</taxon>
    </lineage>
</organism>
<dbReference type="InterPro" id="IPR012338">
    <property type="entry name" value="Beta-lactam/transpept-like"/>
</dbReference>
<dbReference type="AlphaFoldDB" id="A0A382Y3D0"/>